<dbReference type="EMBL" id="QKXF01000238">
    <property type="protein sequence ID" value="RQM13729.1"/>
    <property type="molecule type" value="Genomic_DNA"/>
</dbReference>
<accession>A0A3M6VQC9</accession>
<keyword evidence="4" id="KW-1185">Reference proteome</keyword>
<evidence type="ECO:0000313" key="4">
    <source>
        <dbReference type="Proteomes" id="UP000282087"/>
    </source>
</evidence>
<protein>
    <recommendedName>
        <fullName evidence="1">PH domain-containing protein</fullName>
    </recommendedName>
</protein>
<gene>
    <name evidence="3" type="ORF">DD237_006349</name>
    <name evidence="2" type="ORF">DD238_004158</name>
</gene>
<dbReference type="Proteomes" id="UP000282087">
    <property type="component" value="Unassembled WGS sequence"/>
</dbReference>
<dbReference type="InterPro" id="IPR001849">
    <property type="entry name" value="PH_domain"/>
</dbReference>
<dbReference type="SMART" id="SM00233">
    <property type="entry name" value="PH"/>
    <property type="match status" value="1"/>
</dbReference>
<dbReference type="AlphaFoldDB" id="A0A3M6VQC9"/>
<evidence type="ECO:0000313" key="2">
    <source>
        <dbReference type="EMBL" id="RMX68949.1"/>
    </source>
</evidence>
<dbReference type="EMBL" id="QLLG01000046">
    <property type="protein sequence ID" value="RMX68949.1"/>
    <property type="molecule type" value="Genomic_DNA"/>
</dbReference>
<name>A0A3M6VQC9_9STRA</name>
<dbReference type="Pfam" id="PF00169">
    <property type="entry name" value="PH"/>
    <property type="match status" value="1"/>
</dbReference>
<dbReference type="SUPFAM" id="SSF50729">
    <property type="entry name" value="PH domain-like"/>
    <property type="match status" value="1"/>
</dbReference>
<dbReference type="PROSITE" id="PS50003">
    <property type="entry name" value="PH_DOMAIN"/>
    <property type="match status" value="1"/>
</dbReference>
<dbReference type="VEuPathDB" id="FungiDB:DD237_006349"/>
<organism evidence="2 4">
    <name type="scientific">Peronospora effusa</name>
    <dbReference type="NCBI Taxonomy" id="542832"/>
    <lineage>
        <taxon>Eukaryota</taxon>
        <taxon>Sar</taxon>
        <taxon>Stramenopiles</taxon>
        <taxon>Oomycota</taxon>
        <taxon>Peronosporomycetes</taxon>
        <taxon>Peronosporales</taxon>
        <taxon>Peronosporaceae</taxon>
        <taxon>Peronospora</taxon>
    </lineage>
</organism>
<evidence type="ECO:0000313" key="5">
    <source>
        <dbReference type="Proteomes" id="UP000286097"/>
    </source>
</evidence>
<sequence>MTRQGYLIVYDKNSHRPNVCYFSLEDGFLRQYASDECVKCLNEVQLSGCKVIIKAQNRVNDVPNSFYLETRKVYVNDRSYTLGNPERIEFSAYSSMDRQDWGKALFSWQRFFWREPQVASPEKSARETRQQLEQIIAKYFVQKPSNNHSISIAAAKQPISFLQRNAHSLQRSLMLTMASTGANNMAKPESDVKPTDCRKDKVALSKVECPVKSNNTWQATAVKLSYLPTRFSRGISQEAH</sequence>
<proteinExistence type="predicted"/>
<feature type="domain" description="PH" evidence="1">
    <location>
        <begin position="1"/>
        <end position="110"/>
    </location>
</feature>
<comment type="caution">
    <text evidence="2">The sequence shown here is derived from an EMBL/GenBank/DDBJ whole genome shotgun (WGS) entry which is preliminary data.</text>
</comment>
<dbReference type="CDD" id="cd00821">
    <property type="entry name" value="PH"/>
    <property type="match status" value="1"/>
</dbReference>
<dbReference type="InterPro" id="IPR011993">
    <property type="entry name" value="PH-like_dom_sf"/>
</dbReference>
<evidence type="ECO:0000259" key="1">
    <source>
        <dbReference type="PROSITE" id="PS50003"/>
    </source>
</evidence>
<evidence type="ECO:0000313" key="3">
    <source>
        <dbReference type="EMBL" id="RQM13729.1"/>
    </source>
</evidence>
<reference evidence="4 5" key="1">
    <citation type="submission" date="2018-06" db="EMBL/GenBank/DDBJ databases">
        <title>Comparative genomics of downy mildews reveals potential adaptations to biotrophy.</title>
        <authorList>
            <person name="Fletcher K."/>
            <person name="Klosterman S.J."/>
            <person name="Derevnina L."/>
            <person name="Martin F."/>
            <person name="Koike S."/>
            <person name="Reyes Chin-Wo S."/>
            <person name="Mou B."/>
            <person name="Michelmore R."/>
        </authorList>
    </citation>
    <scope>NUCLEOTIDE SEQUENCE [LARGE SCALE GENOMIC DNA]</scope>
    <source>
        <strain evidence="3 5">R13</strain>
        <strain evidence="2 4">R14</strain>
    </source>
</reference>
<dbReference type="Proteomes" id="UP000286097">
    <property type="component" value="Unassembled WGS sequence"/>
</dbReference>
<dbReference type="Gene3D" id="2.30.29.30">
    <property type="entry name" value="Pleckstrin-homology domain (PH domain)/Phosphotyrosine-binding domain (PTB)"/>
    <property type="match status" value="1"/>
</dbReference>